<feature type="transmembrane region" description="Helical" evidence="8">
    <location>
        <begin position="223"/>
        <end position="241"/>
    </location>
</feature>
<organism evidence="10 11">
    <name type="scientific">Paractinoplanes toevensis</name>
    <dbReference type="NCBI Taxonomy" id="571911"/>
    <lineage>
        <taxon>Bacteria</taxon>
        <taxon>Bacillati</taxon>
        <taxon>Actinomycetota</taxon>
        <taxon>Actinomycetes</taxon>
        <taxon>Micromonosporales</taxon>
        <taxon>Micromonosporaceae</taxon>
        <taxon>Paractinoplanes</taxon>
    </lineage>
</organism>
<comment type="caution">
    <text evidence="10">The sequence shown here is derived from an EMBL/GenBank/DDBJ whole genome shotgun (WGS) entry which is preliminary data.</text>
</comment>
<keyword evidence="4 8" id="KW-0812">Transmembrane</keyword>
<evidence type="ECO:0000313" key="10">
    <source>
        <dbReference type="EMBL" id="GIM93115.1"/>
    </source>
</evidence>
<keyword evidence="3" id="KW-1003">Cell membrane</keyword>
<dbReference type="InterPro" id="IPR000620">
    <property type="entry name" value="EamA_dom"/>
</dbReference>
<reference evidence="10 11" key="1">
    <citation type="submission" date="2021-03" db="EMBL/GenBank/DDBJ databases">
        <title>Whole genome shotgun sequence of Actinoplanes toevensis NBRC 105298.</title>
        <authorList>
            <person name="Komaki H."/>
            <person name="Tamura T."/>
        </authorList>
    </citation>
    <scope>NUCLEOTIDE SEQUENCE [LARGE SCALE GENOMIC DNA]</scope>
    <source>
        <strain evidence="10 11">NBRC 105298</strain>
    </source>
</reference>
<evidence type="ECO:0000259" key="9">
    <source>
        <dbReference type="Pfam" id="PF00892"/>
    </source>
</evidence>
<dbReference type="InterPro" id="IPR037185">
    <property type="entry name" value="EmrE-like"/>
</dbReference>
<evidence type="ECO:0000256" key="1">
    <source>
        <dbReference type="ARBA" id="ARBA00004651"/>
    </source>
</evidence>
<dbReference type="Proteomes" id="UP000677082">
    <property type="component" value="Unassembled WGS sequence"/>
</dbReference>
<feature type="transmembrane region" description="Helical" evidence="8">
    <location>
        <begin position="87"/>
        <end position="108"/>
    </location>
</feature>
<feature type="domain" description="EamA" evidence="9">
    <location>
        <begin position="164"/>
        <end position="295"/>
    </location>
</feature>
<name>A0A919TEV1_9ACTN</name>
<dbReference type="GO" id="GO:0005886">
    <property type="term" value="C:plasma membrane"/>
    <property type="evidence" value="ECO:0007669"/>
    <property type="project" value="UniProtKB-SubCell"/>
</dbReference>
<dbReference type="Pfam" id="PF00892">
    <property type="entry name" value="EamA"/>
    <property type="match status" value="1"/>
</dbReference>
<feature type="transmembrane region" description="Helical" evidence="8">
    <location>
        <begin position="279"/>
        <end position="300"/>
    </location>
</feature>
<evidence type="ECO:0000256" key="4">
    <source>
        <dbReference type="ARBA" id="ARBA00022692"/>
    </source>
</evidence>
<dbReference type="InterPro" id="IPR051258">
    <property type="entry name" value="Diverse_Substrate_Transporter"/>
</dbReference>
<protein>
    <submittedName>
        <fullName evidence="10">Threonine transporter RhtB</fullName>
    </submittedName>
</protein>
<evidence type="ECO:0000256" key="2">
    <source>
        <dbReference type="ARBA" id="ARBA00007362"/>
    </source>
</evidence>
<evidence type="ECO:0000256" key="5">
    <source>
        <dbReference type="ARBA" id="ARBA00022989"/>
    </source>
</evidence>
<feature type="transmembrane region" description="Helical" evidence="8">
    <location>
        <begin position="32"/>
        <end position="51"/>
    </location>
</feature>
<evidence type="ECO:0000256" key="6">
    <source>
        <dbReference type="ARBA" id="ARBA00023136"/>
    </source>
</evidence>
<dbReference type="PANTHER" id="PTHR42920:SF5">
    <property type="entry name" value="EAMA DOMAIN-CONTAINING PROTEIN"/>
    <property type="match status" value="1"/>
</dbReference>
<comment type="similarity">
    <text evidence="2">Belongs to the EamA transporter family.</text>
</comment>
<keyword evidence="5 8" id="KW-1133">Transmembrane helix</keyword>
<evidence type="ECO:0000256" key="3">
    <source>
        <dbReference type="ARBA" id="ARBA00022475"/>
    </source>
</evidence>
<evidence type="ECO:0000256" key="8">
    <source>
        <dbReference type="SAM" id="Phobius"/>
    </source>
</evidence>
<feature type="transmembrane region" description="Helical" evidence="8">
    <location>
        <begin position="253"/>
        <end position="273"/>
    </location>
</feature>
<comment type="subcellular location">
    <subcellularLocation>
        <location evidence="1">Cell membrane</location>
        <topology evidence="1">Multi-pass membrane protein</topology>
    </subcellularLocation>
</comment>
<dbReference type="PANTHER" id="PTHR42920">
    <property type="entry name" value="OS03G0707200 PROTEIN-RELATED"/>
    <property type="match status" value="1"/>
</dbReference>
<feature type="region of interest" description="Disordered" evidence="7">
    <location>
        <begin position="1"/>
        <end position="23"/>
    </location>
</feature>
<keyword evidence="6 8" id="KW-0472">Membrane</keyword>
<keyword evidence="11" id="KW-1185">Reference proteome</keyword>
<feature type="transmembrane region" description="Helical" evidence="8">
    <location>
        <begin position="188"/>
        <end position="211"/>
    </location>
</feature>
<dbReference type="SUPFAM" id="SSF103481">
    <property type="entry name" value="Multidrug resistance efflux transporter EmrE"/>
    <property type="match status" value="1"/>
</dbReference>
<feature type="transmembrane region" description="Helical" evidence="8">
    <location>
        <begin position="138"/>
        <end position="156"/>
    </location>
</feature>
<dbReference type="AlphaFoldDB" id="A0A919TEV1"/>
<feature type="transmembrane region" description="Helical" evidence="8">
    <location>
        <begin position="162"/>
        <end position="181"/>
    </location>
</feature>
<evidence type="ECO:0000256" key="7">
    <source>
        <dbReference type="SAM" id="MobiDB-lite"/>
    </source>
</evidence>
<dbReference type="EMBL" id="BOQN01000063">
    <property type="protein sequence ID" value="GIM93115.1"/>
    <property type="molecule type" value="Genomic_DNA"/>
</dbReference>
<sequence length="309" mass="31006">MGPLTPDASGVLGRAPPGEAHRMKRPEVPAPVLVLLAIVSVQFGSAVARTLFEDLGAAGVTLLRLALAAVILGLVTRPALRGWSGAAWRAAALLGVVMAGMNLIFYLALRTVPLGIAVTVEFLGPLLLALVQTRRLLDLLWAALAGGGVILLGAAGGGSAPLGGLLLAFLAGLFWAGYIVFSAKLGGIVPGTGGLTVSLAVAALLVLPFGAGGASAVLDDPRLLIGAAAVALLSSVLSYGLEINALRRIPTRVFGILMSLEPAGAAIAGLLVLHQRLGAVEIIALVLVTAASAGVTLTGAEPAEMAEAR</sequence>
<accession>A0A919TEV1</accession>
<feature type="transmembrane region" description="Helical" evidence="8">
    <location>
        <begin position="57"/>
        <end position="75"/>
    </location>
</feature>
<proteinExistence type="inferred from homology"/>
<gene>
    <name evidence="10" type="ORF">Ato02nite_049080</name>
</gene>
<evidence type="ECO:0000313" key="11">
    <source>
        <dbReference type="Proteomes" id="UP000677082"/>
    </source>
</evidence>
<feature type="transmembrane region" description="Helical" evidence="8">
    <location>
        <begin position="114"/>
        <end position="131"/>
    </location>
</feature>